<dbReference type="CDD" id="cd03801">
    <property type="entry name" value="GT4_PimA-like"/>
    <property type="match status" value="1"/>
</dbReference>
<evidence type="ECO:0000259" key="3">
    <source>
        <dbReference type="Pfam" id="PF13439"/>
    </source>
</evidence>
<reference evidence="5" key="1">
    <citation type="journal article" date="2019" name="Int. J. Syst. Evol. Microbiol.">
        <title>The Global Catalogue of Microorganisms (GCM) 10K type strain sequencing project: providing services to taxonomists for standard genome sequencing and annotation.</title>
        <authorList>
            <consortium name="The Broad Institute Genomics Platform"/>
            <consortium name="The Broad Institute Genome Sequencing Center for Infectious Disease"/>
            <person name="Wu L."/>
            <person name="Ma J."/>
        </authorList>
    </citation>
    <scope>NUCLEOTIDE SEQUENCE [LARGE SCALE GENOMIC DNA]</scope>
    <source>
        <strain evidence="5">JCM 13249</strain>
    </source>
</reference>
<proteinExistence type="predicted"/>
<evidence type="ECO:0000256" key="1">
    <source>
        <dbReference type="ARBA" id="ARBA00022676"/>
    </source>
</evidence>
<dbReference type="Gene3D" id="3.40.50.2000">
    <property type="entry name" value="Glycogen Phosphorylase B"/>
    <property type="match status" value="2"/>
</dbReference>
<sequence length="354" mass="36009">MNLHLVVPGSVADPAAPTGGSVYDRRVAVALAEQGWSVREHRVAGGWPRSDDAARAGLADVLAGLPAGSLALIDGIVASAAPAQLAAHAGRLRLVALVHMLFGADADDLRAAERTALSTVDAVVTTSGWSRARLVADYALPRDRIHVVPPGVDPAPVATGSPSGANLLCVAVVAPHKGHDVLVAALARLGGLAWRCVCVGATHRDPDFAARVRGEAWVNGIAERLTFAGPATGPALAARYAAADLLVLPSRGETYGMVVAEALARGIPVLASDVGGVPEALGGVPGRAPGLLVPPDDPDALAGALRRWLTDPVLRGGLRESARARRAAQTGWAEAARVLSRALTGLPSTAGAGR</sequence>
<evidence type="ECO:0000313" key="5">
    <source>
        <dbReference type="Proteomes" id="UP001500655"/>
    </source>
</evidence>
<name>A0ABP4VWI2_9ACTN</name>
<gene>
    <name evidence="4" type="ORF">GCM10009681_04540</name>
</gene>
<dbReference type="InterPro" id="IPR028098">
    <property type="entry name" value="Glyco_trans_4-like_N"/>
</dbReference>
<dbReference type="PANTHER" id="PTHR46401">
    <property type="entry name" value="GLYCOSYLTRANSFERASE WBBK-RELATED"/>
    <property type="match status" value="1"/>
</dbReference>
<protein>
    <submittedName>
        <fullName evidence="4">Glycosyltransferase family 4 protein</fullName>
    </submittedName>
</protein>
<dbReference type="RefSeq" id="WP_344076211.1">
    <property type="nucleotide sequence ID" value="NZ_BAAALS010000002.1"/>
</dbReference>
<evidence type="ECO:0000256" key="2">
    <source>
        <dbReference type="ARBA" id="ARBA00022679"/>
    </source>
</evidence>
<dbReference type="Pfam" id="PF13439">
    <property type="entry name" value="Glyco_transf_4"/>
    <property type="match status" value="1"/>
</dbReference>
<dbReference type="SUPFAM" id="SSF53756">
    <property type="entry name" value="UDP-Glycosyltransferase/glycogen phosphorylase"/>
    <property type="match status" value="1"/>
</dbReference>
<comment type="caution">
    <text evidence="4">The sequence shown here is derived from an EMBL/GenBank/DDBJ whole genome shotgun (WGS) entry which is preliminary data.</text>
</comment>
<keyword evidence="1" id="KW-0328">Glycosyltransferase</keyword>
<dbReference type="EMBL" id="BAAALS010000002">
    <property type="protein sequence ID" value="GAA1737052.1"/>
    <property type="molecule type" value="Genomic_DNA"/>
</dbReference>
<dbReference type="PANTHER" id="PTHR46401:SF2">
    <property type="entry name" value="GLYCOSYLTRANSFERASE WBBK-RELATED"/>
    <property type="match status" value="1"/>
</dbReference>
<evidence type="ECO:0000313" key="4">
    <source>
        <dbReference type="EMBL" id="GAA1737052.1"/>
    </source>
</evidence>
<dbReference type="Pfam" id="PF13692">
    <property type="entry name" value="Glyco_trans_1_4"/>
    <property type="match status" value="1"/>
</dbReference>
<accession>A0ABP4VWI2</accession>
<keyword evidence="5" id="KW-1185">Reference proteome</keyword>
<keyword evidence="2" id="KW-0808">Transferase</keyword>
<feature type="domain" description="Glycosyltransferase subfamily 4-like N-terminal" evidence="3">
    <location>
        <begin position="80"/>
        <end position="154"/>
    </location>
</feature>
<dbReference type="Proteomes" id="UP001500655">
    <property type="component" value="Unassembled WGS sequence"/>
</dbReference>
<organism evidence="4 5">
    <name type="scientific">Luedemannella helvata</name>
    <dbReference type="NCBI Taxonomy" id="349315"/>
    <lineage>
        <taxon>Bacteria</taxon>
        <taxon>Bacillati</taxon>
        <taxon>Actinomycetota</taxon>
        <taxon>Actinomycetes</taxon>
        <taxon>Micromonosporales</taxon>
        <taxon>Micromonosporaceae</taxon>
        <taxon>Luedemannella</taxon>
    </lineage>
</organism>